<dbReference type="Gene3D" id="1.10.8.430">
    <property type="entry name" value="Helical domain of apoptotic protease-activating factors"/>
    <property type="match status" value="1"/>
</dbReference>
<dbReference type="OrthoDB" id="1357022at2759"/>
<evidence type="ECO:0000259" key="5">
    <source>
        <dbReference type="PROSITE" id="PS50104"/>
    </source>
</evidence>
<dbReference type="AlphaFoldDB" id="A0A9R1UTT4"/>
<evidence type="ECO:0000256" key="2">
    <source>
        <dbReference type="ARBA" id="ARBA00022737"/>
    </source>
</evidence>
<dbReference type="FunFam" id="3.40.50.10140:FF:000007">
    <property type="entry name" value="Disease resistance protein (TIR-NBS-LRR class)"/>
    <property type="match status" value="1"/>
</dbReference>
<dbReference type="SUPFAM" id="SSF52200">
    <property type="entry name" value="Toll/Interleukin receptor TIR domain"/>
    <property type="match status" value="1"/>
</dbReference>
<reference evidence="6 7" key="1">
    <citation type="journal article" date="2017" name="Nat. Commun.">
        <title>Genome assembly with in vitro proximity ligation data and whole-genome triplication in lettuce.</title>
        <authorList>
            <person name="Reyes-Chin-Wo S."/>
            <person name="Wang Z."/>
            <person name="Yang X."/>
            <person name="Kozik A."/>
            <person name="Arikit S."/>
            <person name="Song C."/>
            <person name="Xia L."/>
            <person name="Froenicke L."/>
            <person name="Lavelle D.O."/>
            <person name="Truco M.J."/>
            <person name="Xia R."/>
            <person name="Zhu S."/>
            <person name="Xu C."/>
            <person name="Xu H."/>
            <person name="Xu X."/>
            <person name="Cox K."/>
            <person name="Korf I."/>
            <person name="Meyers B.C."/>
            <person name="Michelmore R.W."/>
        </authorList>
    </citation>
    <scope>NUCLEOTIDE SEQUENCE [LARGE SCALE GENOMIC DNA]</scope>
    <source>
        <strain evidence="7">cv. Salinas</strain>
        <tissue evidence="6">Seedlings</tissue>
    </source>
</reference>
<sequence length="1188" mass="135645">MAILTELPEEHEAEITYDVFLSFREKDTRLGFMDHLYQALVDENISTFLDDQEEVETGEELKPELTRAIKSCRVSIIVLSKNYASSTWCLDELVMILEQRRVSDHIVLPVFYNVEPTHIRKQESTFGEALFEHKQRIESEKDVEKKTQGARKLEMWTKGLTEIADLKGKDATGRRETVVIEEVVKEISTRLELHLQWRIPHLIGMGDSIYTISSWLKRGSCEAAEFHTIWGMAGIGKTTLAKHIYMLHCNEFERSSFVEGIGRRCAQQTLLDFQKQLLGDILKKRKIEENNADLCTSRVEKALSRKKTLLVLDDVDNFEQLDLLIGTKGFYPGSKIIVTTKDGSLTEKCSLFRMKFPPKHTKHALSGLSDTESVKLLCWHAFGNNDPKKGYEQEAERVAKYCGGHPLALKVLGRSLISKDAAIWSDVLEMLEAKEYLTDVQENVQKALKISFDSLSGDCKELFKHIACFFVGKEREVTETILKECGFQTSYGIKKLIDRCLLTIGYDNKFTMHQLLQDMGRDLVCKESPDKPWKRSRVWKHEESLDLLKNDKGTQRIQGLILDMNLLRGETLRRPASSVTDLNFQNDDVNKSFRAAQPIQLVYEFFLRIWLFFTRLLLMLSSSHCKQVELRADAFRKMDKLKLLQLNNVKIDGPYKNFPKGLRWLCMHGFHLKFIPSDLPMEKLVVLDLSYSNLTQLWKKPKLLGSLKILNLSYCKLVRVESFSWLPALERLVLTNCKSLVYVCESIGGCNSLVIIDLSDCNKLNTVPISISKLKNVRSLSLDGCLGASGFLMRMKEMESYASSSSVGEFLPKNPKIFLLHSLLTLSLIGNNLSNDSFPVDFSSISMLKRLYLNGNPIDSLPDCVRSLSRLELLDVGDCSILKSVLCPPHTIKTLYAENCLSLVEIRFPQEMSAPPFVYYELSASLTEIQGIIKIQAIAHIDDQILCSLGWTDLQHMKDHKVRIWDSYKWSNATKLPLHMFYEFGIFSTCFPGKAVPDWLPHIHKSKGSSISFTMPSSSMNKTIEGINISFVHTLAGTGMVSSLRTKVQNVTKNRTWIYYGYIFAVGETDENIVWLSHWMFGDNEIENGDEVSVTIVEAEEDGGVLVRECAVGPVYNDRDNEEDPLSYYKSWKHIIGGDLSAFQLTSGDHFLDHDRFFHPPHLFKELFEHKTTQNLVGYTPQYKEFCI</sequence>
<accession>A0A9R1UTT4</accession>
<dbReference type="InterPro" id="IPR058192">
    <property type="entry name" value="WHD_ROQ1-like"/>
</dbReference>
<dbReference type="Gene3D" id="3.80.10.10">
    <property type="entry name" value="Ribonuclease Inhibitor"/>
    <property type="match status" value="2"/>
</dbReference>
<dbReference type="PROSITE" id="PS50104">
    <property type="entry name" value="TIR"/>
    <property type="match status" value="1"/>
</dbReference>
<evidence type="ECO:0000256" key="1">
    <source>
        <dbReference type="ARBA" id="ARBA00022614"/>
    </source>
</evidence>
<keyword evidence="4" id="KW-0520">NAD</keyword>
<keyword evidence="1" id="KW-0433">Leucine-rich repeat</keyword>
<dbReference type="InterPro" id="IPR035897">
    <property type="entry name" value="Toll_tir_struct_dom_sf"/>
</dbReference>
<evidence type="ECO:0000256" key="3">
    <source>
        <dbReference type="ARBA" id="ARBA00022821"/>
    </source>
</evidence>
<name>A0A9R1UTT4_LACSA</name>
<dbReference type="PANTHER" id="PTHR11017:SF585">
    <property type="entry name" value="TIR DOMAIN-CONTAINING PROTEIN"/>
    <property type="match status" value="1"/>
</dbReference>
<dbReference type="InterPro" id="IPR044974">
    <property type="entry name" value="Disease_R_plants"/>
</dbReference>
<proteinExistence type="predicted"/>
<dbReference type="InterPro" id="IPR032675">
    <property type="entry name" value="LRR_dom_sf"/>
</dbReference>
<dbReference type="InterPro" id="IPR036390">
    <property type="entry name" value="WH_DNA-bd_sf"/>
</dbReference>
<dbReference type="GO" id="GO:0043531">
    <property type="term" value="F:ADP binding"/>
    <property type="evidence" value="ECO:0007669"/>
    <property type="project" value="InterPro"/>
</dbReference>
<comment type="caution">
    <text evidence="6">The sequence shown here is derived from an EMBL/GenBank/DDBJ whole genome shotgun (WGS) entry which is preliminary data.</text>
</comment>
<dbReference type="GO" id="GO:0007165">
    <property type="term" value="P:signal transduction"/>
    <property type="evidence" value="ECO:0007669"/>
    <property type="project" value="InterPro"/>
</dbReference>
<dbReference type="Pfam" id="PF23282">
    <property type="entry name" value="WHD_ROQ1"/>
    <property type="match status" value="1"/>
</dbReference>
<dbReference type="SUPFAM" id="SSF46785">
    <property type="entry name" value="Winged helix' DNA-binding domain"/>
    <property type="match status" value="1"/>
</dbReference>
<evidence type="ECO:0000313" key="6">
    <source>
        <dbReference type="EMBL" id="KAJ0192783.1"/>
    </source>
</evidence>
<evidence type="ECO:0000256" key="4">
    <source>
        <dbReference type="ARBA" id="ARBA00023027"/>
    </source>
</evidence>
<organism evidence="6 7">
    <name type="scientific">Lactuca sativa</name>
    <name type="common">Garden lettuce</name>
    <dbReference type="NCBI Taxonomy" id="4236"/>
    <lineage>
        <taxon>Eukaryota</taxon>
        <taxon>Viridiplantae</taxon>
        <taxon>Streptophyta</taxon>
        <taxon>Embryophyta</taxon>
        <taxon>Tracheophyta</taxon>
        <taxon>Spermatophyta</taxon>
        <taxon>Magnoliopsida</taxon>
        <taxon>eudicotyledons</taxon>
        <taxon>Gunneridae</taxon>
        <taxon>Pentapetalae</taxon>
        <taxon>asterids</taxon>
        <taxon>campanulids</taxon>
        <taxon>Asterales</taxon>
        <taxon>Asteraceae</taxon>
        <taxon>Cichorioideae</taxon>
        <taxon>Cichorieae</taxon>
        <taxon>Lactucinae</taxon>
        <taxon>Lactuca</taxon>
    </lineage>
</organism>
<dbReference type="InterPro" id="IPR027417">
    <property type="entry name" value="P-loop_NTPase"/>
</dbReference>
<dbReference type="InterPro" id="IPR002182">
    <property type="entry name" value="NB-ARC"/>
</dbReference>
<dbReference type="Gene3D" id="3.40.50.10140">
    <property type="entry name" value="Toll/interleukin-1 receptor homology (TIR) domain"/>
    <property type="match status" value="1"/>
</dbReference>
<dbReference type="EMBL" id="NBSK02000008">
    <property type="protein sequence ID" value="KAJ0192783.1"/>
    <property type="molecule type" value="Genomic_DNA"/>
</dbReference>
<dbReference type="Proteomes" id="UP000235145">
    <property type="component" value="Unassembled WGS sequence"/>
</dbReference>
<dbReference type="Gene3D" id="3.40.50.300">
    <property type="entry name" value="P-loop containing nucleotide triphosphate hydrolases"/>
    <property type="match status" value="1"/>
</dbReference>
<feature type="domain" description="TIR" evidence="5">
    <location>
        <begin position="15"/>
        <end position="191"/>
    </location>
</feature>
<evidence type="ECO:0000313" key="7">
    <source>
        <dbReference type="Proteomes" id="UP000235145"/>
    </source>
</evidence>
<dbReference type="InterPro" id="IPR042197">
    <property type="entry name" value="Apaf_helical"/>
</dbReference>
<dbReference type="Pfam" id="PF01582">
    <property type="entry name" value="TIR"/>
    <property type="match status" value="1"/>
</dbReference>
<dbReference type="PANTHER" id="PTHR11017">
    <property type="entry name" value="LEUCINE-RICH REPEAT-CONTAINING PROTEIN"/>
    <property type="match status" value="1"/>
</dbReference>
<dbReference type="SUPFAM" id="SSF52058">
    <property type="entry name" value="L domain-like"/>
    <property type="match status" value="1"/>
</dbReference>
<dbReference type="GO" id="GO:0006952">
    <property type="term" value="P:defense response"/>
    <property type="evidence" value="ECO:0007669"/>
    <property type="project" value="UniProtKB-KW"/>
</dbReference>
<keyword evidence="2" id="KW-0677">Repeat</keyword>
<dbReference type="SUPFAM" id="SSF52540">
    <property type="entry name" value="P-loop containing nucleoside triphosphate hydrolases"/>
    <property type="match status" value="1"/>
</dbReference>
<dbReference type="PRINTS" id="PR00364">
    <property type="entry name" value="DISEASERSIST"/>
</dbReference>
<dbReference type="Pfam" id="PF00931">
    <property type="entry name" value="NB-ARC"/>
    <property type="match status" value="1"/>
</dbReference>
<gene>
    <name evidence="6" type="ORF">LSAT_V11C800435360</name>
</gene>
<dbReference type="SMART" id="SM00255">
    <property type="entry name" value="TIR"/>
    <property type="match status" value="1"/>
</dbReference>
<keyword evidence="3" id="KW-0611">Plant defense</keyword>
<dbReference type="InterPro" id="IPR000157">
    <property type="entry name" value="TIR_dom"/>
</dbReference>
<keyword evidence="7" id="KW-1185">Reference proteome</keyword>
<protein>
    <recommendedName>
        <fullName evidence="5">TIR domain-containing protein</fullName>
    </recommendedName>
</protein>